<proteinExistence type="predicted"/>
<organism evidence="1 2">
    <name type="scientific">Corynebacterium phoceense</name>
    <dbReference type="NCBI Taxonomy" id="1686286"/>
    <lineage>
        <taxon>Bacteria</taxon>
        <taxon>Bacillati</taxon>
        <taxon>Actinomycetota</taxon>
        <taxon>Actinomycetes</taxon>
        <taxon>Mycobacteriales</taxon>
        <taxon>Corynebacteriaceae</taxon>
        <taxon>Corynebacterium</taxon>
    </lineage>
</organism>
<dbReference type="RefSeq" id="WP_066513232.1">
    <property type="nucleotide sequence ID" value="NZ_JADPQA010000016.1"/>
</dbReference>
<dbReference type="PANTHER" id="PTHR23404">
    <property type="entry name" value="MOLYBDOPTERIN SYNTHASE RELATED"/>
    <property type="match status" value="1"/>
</dbReference>
<dbReference type="STRING" id="1686286.GCA_900092335_00637"/>
<accession>A0A540R567</accession>
<name>A0A540R567_9CORY</name>
<gene>
    <name evidence="1" type="ORF">EJK80_10205</name>
</gene>
<dbReference type="GO" id="GO:0006777">
    <property type="term" value="P:Mo-molybdopterin cofactor biosynthetic process"/>
    <property type="evidence" value="ECO:0007669"/>
    <property type="project" value="InterPro"/>
</dbReference>
<dbReference type="AlphaFoldDB" id="A0A540R567"/>
<dbReference type="GeneID" id="79851962"/>
<dbReference type="Pfam" id="PF02391">
    <property type="entry name" value="MoaE"/>
    <property type="match status" value="1"/>
</dbReference>
<dbReference type="InterPro" id="IPR036563">
    <property type="entry name" value="MoaE_sf"/>
</dbReference>
<reference evidence="1 2" key="1">
    <citation type="submission" date="2019-06" db="EMBL/GenBank/DDBJ databases">
        <title>Draft genome of C. phoceense Strain 272.</title>
        <authorList>
            <person name="Pacheco L.G.C."/>
            <person name="Barberis C.M."/>
            <person name="Almuzara M.N."/>
            <person name="Traglia G.M."/>
            <person name="Santos C.S."/>
            <person name="Rocha D.J.P.G."/>
            <person name="Aguiar E.R.G.R."/>
            <person name="Vay C.A."/>
        </authorList>
    </citation>
    <scope>NUCLEOTIDE SEQUENCE [LARGE SCALE GENOMIC DNA]</scope>
    <source>
        <strain evidence="1 2">272</strain>
    </source>
</reference>
<evidence type="ECO:0000313" key="1">
    <source>
        <dbReference type="EMBL" id="TQE42879.1"/>
    </source>
</evidence>
<dbReference type="Proteomes" id="UP000318080">
    <property type="component" value="Unassembled WGS sequence"/>
</dbReference>
<keyword evidence="2" id="KW-1185">Reference proteome</keyword>
<sequence length="152" mass="16146">MSTDPQYVAEHTGLVIDAFMTNETIDTAAAVAATVTPAMGATVTFDGIVRNHDGGRGGVELLTYTAHPSADAEIKRVAAEVISSHPNARLWCAHRTGDLRVGDSAFVVVAAAAHRADAFHAAEDCANRVKAEVPIWKEQRHTDGSVNWVGLE</sequence>
<evidence type="ECO:0000313" key="2">
    <source>
        <dbReference type="Proteomes" id="UP000318080"/>
    </source>
</evidence>
<protein>
    <submittedName>
        <fullName evidence="1">Molybdenum cofactor biosynthesis protein MoaE</fullName>
    </submittedName>
</protein>
<dbReference type="EMBL" id="VHIR01000016">
    <property type="protein sequence ID" value="TQE42879.1"/>
    <property type="molecule type" value="Genomic_DNA"/>
</dbReference>
<dbReference type="SUPFAM" id="SSF54690">
    <property type="entry name" value="Molybdopterin synthase subunit MoaE"/>
    <property type="match status" value="1"/>
</dbReference>
<dbReference type="InterPro" id="IPR003448">
    <property type="entry name" value="Mopterin_biosynth_MoaE"/>
</dbReference>
<comment type="caution">
    <text evidence="1">The sequence shown here is derived from an EMBL/GenBank/DDBJ whole genome shotgun (WGS) entry which is preliminary data.</text>
</comment>
<dbReference type="Gene3D" id="3.90.1170.40">
    <property type="entry name" value="Molybdopterin biosynthesis MoaE subunit"/>
    <property type="match status" value="1"/>
</dbReference>